<name>A0A160V872_9ZZZZ</name>
<feature type="domain" description="RNA polymerase sigma-70 region 2" evidence="1">
    <location>
        <begin position="21"/>
        <end position="57"/>
    </location>
</feature>
<dbReference type="GO" id="GO:0006352">
    <property type="term" value="P:DNA-templated transcription initiation"/>
    <property type="evidence" value="ECO:0007669"/>
    <property type="project" value="InterPro"/>
</dbReference>
<evidence type="ECO:0000313" key="2">
    <source>
        <dbReference type="EMBL" id="CUV02109.1"/>
    </source>
</evidence>
<evidence type="ECO:0000259" key="1">
    <source>
        <dbReference type="Pfam" id="PF04542"/>
    </source>
</evidence>
<organism evidence="2">
    <name type="scientific">hydrothermal vent metagenome</name>
    <dbReference type="NCBI Taxonomy" id="652676"/>
    <lineage>
        <taxon>unclassified sequences</taxon>
        <taxon>metagenomes</taxon>
        <taxon>ecological metagenomes</taxon>
    </lineage>
</organism>
<dbReference type="SUPFAM" id="SSF88946">
    <property type="entry name" value="Sigma2 domain of RNA polymerase sigma factors"/>
    <property type="match status" value="1"/>
</dbReference>
<protein>
    <recommendedName>
        <fullName evidence="1">RNA polymerase sigma-70 region 2 domain-containing protein</fullName>
    </recommendedName>
</protein>
<dbReference type="Gene3D" id="1.10.1740.10">
    <property type="match status" value="1"/>
</dbReference>
<accession>A0A160V872</accession>
<dbReference type="InterPro" id="IPR013325">
    <property type="entry name" value="RNA_pol_sigma_r2"/>
</dbReference>
<dbReference type="GO" id="GO:0003700">
    <property type="term" value="F:DNA-binding transcription factor activity"/>
    <property type="evidence" value="ECO:0007669"/>
    <property type="project" value="InterPro"/>
</dbReference>
<sequence length="135" mass="15266">MSTQDASGAVNLERQFTEIADQYSDLAYSVAFRLLQKTADAEDGVQETYIPVFKTIHLAIPHRRQRLFRIPKDASRAKYISENLFDDALVCDWGNDPEEAAVNSELSSTLEPRLDISSPDLRTAVVLRDTPRKRP</sequence>
<dbReference type="InterPro" id="IPR007627">
    <property type="entry name" value="RNA_pol_sigma70_r2"/>
</dbReference>
<reference evidence="2" key="1">
    <citation type="submission" date="2015-10" db="EMBL/GenBank/DDBJ databases">
        <authorList>
            <person name="Gilbert D.G."/>
        </authorList>
    </citation>
    <scope>NUCLEOTIDE SEQUENCE</scope>
</reference>
<dbReference type="EMBL" id="FAXA01000189">
    <property type="protein sequence ID" value="CUV02109.1"/>
    <property type="molecule type" value="Genomic_DNA"/>
</dbReference>
<dbReference type="AlphaFoldDB" id="A0A160V872"/>
<dbReference type="Pfam" id="PF04542">
    <property type="entry name" value="Sigma70_r2"/>
    <property type="match status" value="1"/>
</dbReference>
<proteinExistence type="predicted"/>
<gene>
    <name evidence="2" type="ORF">MGWOODY_Clf593</name>
</gene>